<evidence type="ECO:0000313" key="3">
    <source>
        <dbReference type="EMBL" id="AQS53229.1"/>
    </source>
</evidence>
<dbReference type="AlphaFoldDB" id="A0A1S6INY7"/>
<keyword evidence="2" id="KW-1133">Transmembrane helix</keyword>
<keyword evidence="1" id="KW-0175">Coiled coil</keyword>
<evidence type="ECO:0008006" key="5">
    <source>
        <dbReference type="Google" id="ProtNLM"/>
    </source>
</evidence>
<dbReference type="KEGG" id="jda:BW727_100836"/>
<keyword evidence="2" id="KW-0472">Membrane</keyword>
<organism evidence="3 4">
    <name type="scientific">Jeotgalibaca dankookensis</name>
    <dbReference type="NCBI Taxonomy" id="708126"/>
    <lineage>
        <taxon>Bacteria</taxon>
        <taxon>Bacillati</taxon>
        <taxon>Bacillota</taxon>
        <taxon>Bacilli</taxon>
        <taxon>Lactobacillales</taxon>
        <taxon>Carnobacteriaceae</taxon>
        <taxon>Jeotgalibaca</taxon>
    </lineage>
</organism>
<feature type="transmembrane region" description="Helical" evidence="2">
    <location>
        <begin position="318"/>
        <end position="338"/>
    </location>
</feature>
<reference evidence="3 4" key="1">
    <citation type="journal article" date="2014" name="Int. J. Syst. Evol. Microbiol.">
        <title>Jeotgalibaca dankookensis gen. nov., sp. nov., a member of the family Carnobacteriaceae, isolated from seujeot (Korean traditional food).</title>
        <authorList>
            <person name="Lee D.G."/>
            <person name="Trujillo M.E."/>
            <person name="Kang H."/>
            <person name="Ahn T.Y."/>
        </authorList>
    </citation>
    <scope>NUCLEOTIDE SEQUENCE [LARGE SCALE GENOMIC DNA]</scope>
    <source>
        <strain evidence="3 4">EX-07</strain>
    </source>
</reference>
<dbReference type="Proteomes" id="UP000188993">
    <property type="component" value="Chromosome"/>
</dbReference>
<sequence length="352" mass="37238">MARRPFMRKYIHPAVDEREAGINVSWASILAGVATFIAMSILFSLIGAAIGLGIPDLTASNSLEGVGIGLVIWVIVALILSFGAAGYVSGLTASRSGFIHGFLTWAVGVIAMFVLMTSALSSAFGTVGTLLGYAGDAVGSVASTTGDAVSSLSQSAFDAVSENVQVDTDNMDVQQEVIDALQNSDIPELQPDYLQSQVDQTTDEIANAGKRVVVDGEDPNAVFDELTTSIQNRIESITSELDEEELRQVISENTDLTPAEADSAIQNVKEGYGQSVEQADQALTQAEQKLNELQAQAEQTIEEARVKAEEAANASARYSLFIFLGLVAAAVLTAFAGYTGAKTFQHQDDEAK</sequence>
<gene>
    <name evidence="3" type="ORF">BW727_100836</name>
</gene>
<keyword evidence="2" id="KW-0812">Transmembrane</keyword>
<evidence type="ECO:0000256" key="2">
    <source>
        <dbReference type="SAM" id="Phobius"/>
    </source>
</evidence>
<dbReference type="EMBL" id="CP019728">
    <property type="protein sequence ID" value="AQS53229.1"/>
    <property type="molecule type" value="Genomic_DNA"/>
</dbReference>
<protein>
    <recommendedName>
        <fullName evidence="5">CAP-Gly protein</fullName>
    </recommendedName>
</protein>
<feature type="coiled-coil region" evidence="1">
    <location>
        <begin position="269"/>
        <end position="314"/>
    </location>
</feature>
<feature type="transmembrane region" description="Helical" evidence="2">
    <location>
        <begin position="102"/>
        <end position="124"/>
    </location>
</feature>
<accession>A0A1S6INY7</accession>
<evidence type="ECO:0000313" key="4">
    <source>
        <dbReference type="Proteomes" id="UP000188993"/>
    </source>
</evidence>
<feature type="transmembrane region" description="Helical" evidence="2">
    <location>
        <begin position="21"/>
        <end position="54"/>
    </location>
</feature>
<evidence type="ECO:0000256" key="1">
    <source>
        <dbReference type="SAM" id="Coils"/>
    </source>
</evidence>
<dbReference type="STRING" id="708126.BW727_100836"/>
<dbReference type="OrthoDB" id="2154696at2"/>
<proteinExistence type="predicted"/>
<dbReference type="RefSeq" id="WP_062469246.1">
    <property type="nucleotide sequence ID" value="NZ_BBYN01000012.1"/>
</dbReference>
<keyword evidence="4" id="KW-1185">Reference proteome</keyword>
<name>A0A1S6INY7_9LACT</name>
<feature type="transmembrane region" description="Helical" evidence="2">
    <location>
        <begin position="66"/>
        <end position="90"/>
    </location>
</feature>